<protein>
    <submittedName>
        <fullName evidence="2">SDR family oxidoreductase</fullName>
    </submittedName>
</protein>
<dbReference type="Gene3D" id="3.40.50.720">
    <property type="entry name" value="NAD(P)-binding Rossmann-like Domain"/>
    <property type="match status" value="1"/>
</dbReference>
<dbReference type="SUPFAM" id="SSF51735">
    <property type="entry name" value="NAD(P)-binding Rossmann-fold domains"/>
    <property type="match status" value="1"/>
</dbReference>
<dbReference type="PANTHER" id="PTHR42879:SF2">
    <property type="entry name" value="3-OXOACYL-[ACYL-CARRIER-PROTEIN] REDUCTASE FABG"/>
    <property type="match status" value="1"/>
</dbReference>
<dbReference type="EMBL" id="JBHUEM010000014">
    <property type="protein sequence ID" value="MFD1736989.1"/>
    <property type="molecule type" value="Genomic_DNA"/>
</dbReference>
<proteinExistence type="inferred from homology"/>
<dbReference type="Pfam" id="PF13561">
    <property type="entry name" value="adh_short_C2"/>
    <property type="match status" value="1"/>
</dbReference>
<dbReference type="PRINTS" id="PR00081">
    <property type="entry name" value="GDHRDH"/>
</dbReference>
<dbReference type="InterPro" id="IPR036291">
    <property type="entry name" value="NAD(P)-bd_dom_sf"/>
</dbReference>
<gene>
    <name evidence="2" type="ORF">ACFSCX_10480</name>
</gene>
<accession>A0ABW4LQB8</accession>
<evidence type="ECO:0000313" key="2">
    <source>
        <dbReference type="EMBL" id="MFD1736989.1"/>
    </source>
</evidence>
<dbReference type="Proteomes" id="UP001597214">
    <property type="component" value="Unassembled WGS sequence"/>
</dbReference>
<name>A0ABW4LQB8_9BACI</name>
<dbReference type="PRINTS" id="PR00080">
    <property type="entry name" value="SDRFAMILY"/>
</dbReference>
<dbReference type="CDD" id="cd05233">
    <property type="entry name" value="SDR_c"/>
    <property type="match status" value="1"/>
</dbReference>
<dbReference type="PANTHER" id="PTHR42879">
    <property type="entry name" value="3-OXOACYL-(ACYL-CARRIER-PROTEIN) REDUCTASE"/>
    <property type="match status" value="1"/>
</dbReference>
<reference evidence="3" key="1">
    <citation type="journal article" date="2019" name="Int. J. Syst. Evol. Microbiol.">
        <title>The Global Catalogue of Microorganisms (GCM) 10K type strain sequencing project: providing services to taxonomists for standard genome sequencing and annotation.</title>
        <authorList>
            <consortium name="The Broad Institute Genomics Platform"/>
            <consortium name="The Broad Institute Genome Sequencing Center for Infectious Disease"/>
            <person name="Wu L."/>
            <person name="Ma J."/>
        </authorList>
    </citation>
    <scope>NUCLEOTIDE SEQUENCE [LARGE SCALE GENOMIC DNA]</scope>
    <source>
        <strain evidence="3">CCUG 49339</strain>
    </source>
</reference>
<dbReference type="RefSeq" id="WP_377928180.1">
    <property type="nucleotide sequence ID" value="NZ_JBHUEM010000014.1"/>
</dbReference>
<dbReference type="InterPro" id="IPR002347">
    <property type="entry name" value="SDR_fam"/>
</dbReference>
<dbReference type="InterPro" id="IPR050259">
    <property type="entry name" value="SDR"/>
</dbReference>
<keyword evidence="3" id="KW-1185">Reference proteome</keyword>
<comment type="similarity">
    <text evidence="1">Belongs to the short-chain dehydrogenases/reductases (SDR) family.</text>
</comment>
<comment type="caution">
    <text evidence="2">The sequence shown here is derived from an EMBL/GenBank/DDBJ whole genome shotgun (WGS) entry which is preliminary data.</text>
</comment>
<evidence type="ECO:0000256" key="1">
    <source>
        <dbReference type="ARBA" id="ARBA00006484"/>
    </source>
</evidence>
<evidence type="ECO:0000313" key="3">
    <source>
        <dbReference type="Proteomes" id="UP001597214"/>
    </source>
</evidence>
<organism evidence="2 3">
    <name type="scientific">Bacillus salitolerans</name>
    <dbReference type="NCBI Taxonomy" id="1437434"/>
    <lineage>
        <taxon>Bacteria</taxon>
        <taxon>Bacillati</taxon>
        <taxon>Bacillota</taxon>
        <taxon>Bacilli</taxon>
        <taxon>Bacillales</taxon>
        <taxon>Bacillaceae</taxon>
        <taxon>Bacillus</taxon>
    </lineage>
</organism>
<sequence>MRNKVALITGSASGIGKRIAIDLAKRGYNVVINYNTSQQNAEKLGSYLTETYHVDTLCLKGDVSKSGDCERLVHESFERFGTIDILINNAGPYIHERKSLIDYSNEEWEYLVNGNLNSVFYLSSKIIPRMREQKWGRIINFGFDRAETTPGWLYRSAFASAKVGLVSLTKTLAQEEAPYGITVNMICPGDITSGSKEVEIDQSKGTFDVNTPVGRAGTGGDISRIVSFLCEDESDFITGSIIAATGGKDVLSKVKR</sequence>